<dbReference type="EMBL" id="CP121308">
    <property type="protein sequence ID" value="WFP89420.1"/>
    <property type="molecule type" value="Genomic_DNA"/>
</dbReference>
<feature type="domain" description="Dienelactone hydrolase" evidence="2">
    <location>
        <begin position="82"/>
        <end position="291"/>
    </location>
</feature>
<dbReference type="Gene3D" id="3.40.50.1820">
    <property type="entry name" value="alpha/beta hydrolase"/>
    <property type="match status" value="1"/>
</dbReference>
<organism evidence="3 4">
    <name type="scientific">Ensifer adhaerens</name>
    <name type="common">Sinorhizobium morelense</name>
    <dbReference type="NCBI Taxonomy" id="106592"/>
    <lineage>
        <taxon>Bacteria</taxon>
        <taxon>Pseudomonadati</taxon>
        <taxon>Pseudomonadota</taxon>
        <taxon>Alphaproteobacteria</taxon>
        <taxon>Hyphomicrobiales</taxon>
        <taxon>Rhizobiaceae</taxon>
        <taxon>Sinorhizobium/Ensifer group</taxon>
        <taxon>Ensifer</taxon>
    </lineage>
</organism>
<dbReference type="PIRSF" id="PIRSF031982">
    <property type="entry name" value="UCP031982_abhydr"/>
    <property type="match status" value="1"/>
</dbReference>
<dbReference type="InterPro" id="IPR002925">
    <property type="entry name" value="Dienelactn_hydro"/>
</dbReference>
<keyword evidence="1" id="KW-0732">Signal</keyword>
<protein>
    <submittedName>
        <fullName evidence="3">Dienelactone hydrolase family protein</fullName>
    </submittedName>
</protein>
<evidence type="ECO:0000256" key="1">
    <source>
        <dbReference type="SAM" id="SignalP"/>
    </source>
</evidence>
<reference evidence="3 4" key="1">
    <citation type="submission" date="2023-03" db="EMBL/GenBank/DDBJ databases">
        <title>Comparative genome and transcriptome analysis combination mining strategies for increasing vitamin B12 production of Ensifer adhaerens strain.</title>
        <authorList>
            <person name="Yongheng L."/>
        </authorList>
    </citation>
    <scope>NUCLEOTIDE SEQUENCE [LARGE SCALE GENOMIC DNA]</scope>
    <source>
        <strain evidence="3 4">Casida A-T305</strain>
    </source>
</reference>
<keyword evidence="3" id="KW-0378">Hydrolase</keyword>
<dbReference type="SUPFAM" id="SSF53474">
    <property type="entry name" value="alpha/beta-Hydrolases"/>
    <property type="match status" value="1"/>
</dbReference>
<accession>A0ABY8HBF3</accession>
<name>A0ABY8HBF3_ENSAD</name>
<sequence>MDPSDMFFRLLASLCLVLLWSANASAGVIEGVGAKKLEVVDPVEQKPMDAVVFFPSPDQTDVSSIGPYEVDVSRSAPIGDDRYPLIMLSHGSMGSMWGHHDLASSLARQGYMVVSVTHVGDNFQDTSRISTAGAIYGRAMQISAALTATLDDPVLALHIDRERIGFVGFSAGGTTGLILAGAKPDLSRLVGYCAKRPDDRHVCEARGRIGVEGAELGASADARIRSFVLLAPLSVLFPTEGLKSVAAPISVYVGEKDEELSPDDNALALARDMQSEIRVEVVPNAGHFTFLAPCSPQMRDAVPAICADPPGVDRVELHRTINAEIAAFFTRTLAVAVP</sequence>
<proteinExistence type="predicted"/>
<dbReference type="GO" id="GO:0016787">
    <property type="term" value="F:hydrolase activity"/>
    <property type="evidence" value="ECO:0007669"/>
    <property type="project" value="UniProtKB-KW"/>
</dbReference>
<feature type="chain" id="PRO_5045229751" evidence="1">
    <location>
        <begin position="27"/>
        <end position="338"/>
    </location>
</feature>
<evidence type="ECO:0000313" key="4">
    <source>
        <dbReference type="Proteomes" id="UP001214094"/>
    </source>
</evidence>
<gene>
    <name evidence="3" type="ORF">P4B07_12665</name>
</gene>
<dbReference type="InterPro" id="IPR029058">
    <property type="entry name" value="AB_hydrolase_fold"/>
</dbReference>
<evidence type="ECO:0000259" key="2">
    <source>
        <dbReference type="Pfam" id="PF01738"/>
    </source>
</evidence>
<keyword evidence="4" id="KW-1185">Reference proteome</keyword>
<dbReference type="GeneID" id="29519997"/>
<dbReference type="InterPro" id="IPR050261">
    <property type="entry name" value="FrsA_esterase"/>
</dbReference>
<dbReference type="Pfam" id="PF01738">
    <property type="entry name" value="DLH"/>
    <property type="match status" value="1"/>
</dbReference>
<dbReference type="RefSeq" id="WP_234798703.1">
    <property type="nucleotide sequence ID" value="NZ_CP015880.1"/>
</dbReference>
<dbReference type="PANTHER" id="PTHR22946">
    <property type="entry name" value="DIENELACTONE HYDROLASE DOMAIN-CONTAINING PROTEIN-RELATED"/>
    <property type="match status" value="1"/>
</dbReference>
<dbReference type="InterPro" id="IPR016986">
    <property type="entry name" value="UCP031982_abhydr"/>
</dbReference>
<dbReference type="Proteomes" id="UP001214094">
    <property type="component" value="Chromosome"/>
</dbReference>
<feature type="signal peptide" evidence="1">
    <location>
        <begin position="1"/>
        <end position="26"/>
    </location>
</feature>
<evidence type="ECO:0000313" key="3">
    <source>
        <dbReference type="EMBL" id="WFP89420.1"/>
    </source>
</evidence>